<dbReference type="Gene3D" id="3.40.50.150">
    <property type="entry name" value="Vaccinia Virus protein VP39"/>
    <property type="match status" value="1"/>
</dbReference>
<dbReference type="SUPFAM" id="SSF53335">
    <property type="entry name" value="S-adenosyl-L-methionine-dependent methyltransferases"/>
    <property type="match status" value="1"/>
</dbReference>
<dbReference type="Proteomes" id="UP000178082">
    <property type="component" value="Unassembled WGS sequence"/>
</dbReference>
<dbReference type="Pfam" id="PF08241">
    <property type="entry name" value="Methyltransf_11"/>
    <property type="match status" value="1"/>
</dbReference>
<protein>
    <recommendedName>
        <fullName evidence="1">Methyltransferase type 11 domain-containing protein</fullName>
    </recommendedName>
</protein>
<dbReference type="STRING" id="1817883.A3G31_02280"/>
<dbReference type="InterPro" id="IPR013216">
    <property type="entry name" value="Methyltransf_11"/>
</dbReference>
<dbReference type="GO" id="GO:0008757">
    <property type="term" value="F:S-adenosylmethionine-dependent methyltransferase activity"/>
    <property type="evidence" value="ECO:0007669"/>
    <property type="project" value="InterPro"/>
</dbReference>
<evidence type="ECO:0000313" key="3">
    <source>
        <dbReference type="Proteomes" id="UP000178082"/>
    </source>
</evidence>
<gene>
    <name evidence="2" type="ORF">A3G31_02280</name>
</gene>
<organism evidence="2 3">
    <name type="scientific">Candidatus Schekmanbacteria bacterium RIFCSPLOWO2_12_FULL_38_15</name>
    <dbReference type="NCBI Taxonomy" id="1817883"/>
    <lineage>
        <taxon>Bacteria</taxon>
        <taxon>Candidatus Schekmaniibacteriota</taxon>
    </lineage>
</organism>
<evidence type="ECO:0000313" key="2">
    <source>
        <dbReference type="EMBL" id="OGL54927.1"/>
    </source>
</evidence>
<evidence type="ECO:0000259" key="1">
    <source>
        <dbReference type="Pfam" id="PF08241"/>
    </source>
</evidence>
<dbReference type="CDD" id="cd02440">
    <property type="entry name" value="AdoMet_MTases"/>
    <property type="match status" value="1"/>
</dbReference>
<dbReference type="EMBL" id="MGDI01000005">
    <property type="protein sequence ID" value="OGL54927.1"/>
    <property type="molecule type" value="Genomic_DNA"/>
</dbReference>
<name>A0A1F7SP11_9BACT</name>
<proteinExistence type="predicted"/>
<dbReference type="InterPro" id="IPR029063">
    <property type="entry name" value="SAM-dependent_MTases_sf"/>
</dbReference>
<accession>A0A1F7SP11</accession>
<dbReference type="AlphaFoldDB" id="A0A1F7SP11"/>
<feature type="domain" description="Methyltransferase type 11" evidence="1">
    <location>
        <begin position="27"/>
        <end position="100"/>
    </location>
</feature>
<comment type="caution">
    <text evidence="2">The sequence shown here is derived from an EMBL/GenBank/DDBJ whole genome shotgun (WGS) entry which is preliminary data.</text>
</comment>
<sequence>MKELSFANRQKLKFFIPFLKPHYKIIDLGCGSMWLTNYLRNLGYDCVGFDESSPADIVGNVKTYNFKEDSFDAVFALEIIEHIDCTKEIKRILKPEGILMVSTPVPYMDSLLQIGEHLSIFQKRTSPHSNLIYLEEIPLKLIKKKNLFGIVQCGVFQKN</sequence>
<reference evidence="2 3" key="1">
    <citation type="journal article" date="2016" name="Nat. Commun.">
        <title>Thousands of microbial genomes shed light on interconnected biogeochemical processes in an aquifer system.</title>
        <authorList>
            <person name="Anantharaman K."/>
            <person name="Brown C.T."/>
            <person name="Hug L.A."/>
            <person name="Sharon I."/>
            <person name="Castelle C.J."/>
            <person name="Probst A.J."/>
            <person name="Thomas B.C."/>
            <person name="Singh A."/>
            <person name="Wilkins M.J."/>
            <person name="Karaoz U."/>
            <person name="Brodie E.L."/>
            <person name="Williams K.H."/>
            <person name="Hubbard S.S."/>
            <person name="Banfield J.F."/>
        </authorList>
    </citation>
    <scope>NUCLEOTIDE SEQUENCE [LARGE SCALE GENOMIC DNA]</scope>
</reference>